<dbReference type="NCBIfam" id="TIGR01297">
    <property type="entry name" value="CDF"/>
    <property type="match status" value="1"/>
</dbReference>
<proteinExistence type="inferred from homology"/>
<feature type="transmembrane region" description="Helical" evidence="7">
    <location>
        <begin position="181"/>
        <end position="198"/>
    </location>
</feature>
<dbReference type="InterPro" id="IPR027469">
    <property type="entry name" value="Cation_efflux_TMD_sf"/>
</dbReference>
<feature type="transmembrane region" description="Helical" evidence="7">
    <location>
        <begin position="110"/>
        <end position="133"/>
    </location>
</feature>
<evidence type="ECO:0000313" key="10">
    <source>
        <dbReference type="Proteomes" id="UP001500740"/>
    </source>
</evidence>
<comment type="similarity">
    <text evidence="2">Belongs to the cation diffusion facilitator (CDF) transporter (TC 2.A.4) family.</text>
</comment>
<evidence type="ECO:0000259" key="8">
    <source>
        <dbReference type="Pfam" id="PF01545"/>
    </source>
</evidence>
<dbReference type="PANTHER" id="PTHR43840:SF15">
    <property type="entry name" value="MITOCHONDRIAL METAL TRANSPORTER 1-RELATED"/>
    <property type="match status" value="1"/>
</dbReference>
<feature type="transmembrane region" description="Helical" evidence="7">
    <location>
        <begin position="82"/>
        <end position="104"/>
    </location>
</feature>
<organism evidence="9 10">
    <name type="scientific">Alkalibacillus silvisoli</name>
    <dbReference type="NCBI Taxonomy" id="392823"/>
    <lineage>
        <taxon>Bacteria</taxon>
        <taxon>Bacillati</taxon>
        <taxon>Bacillota</taxon>
        <taxon>Bacilli</taxon>
        <taxon>Bacillales</taxon>
        <taxon>Bacillaceae</taxon>
        <taxon>Alkalibacillus</taxon>
    </lineage>
</organism>
<keyword evidence="5 7" id="KW-1133">Transmembrane helix</keyword>
<keyword evidence="3" id="KW-0813">Transport</keyword>
<dbReference type="Gene3D" id="1.20.1510.10">
    <property type="entry name" value="Cation efflux protein transmembrane domain"/>
    <property type="match status" value="1"/>
</dbReference>
<dbReference type="RefSeq" id="WP_343782035.1">
    <property type="nucleotide sequence ID" value="NZ_BAAACZ010000009.1"/>
</dbReference>
<comment type="caution">
    <text evidence="9">The sequence shown here is derived from an EMBL/GenBank/DDBJ whole genome shotgun (WGS) entry which is preliminary data.</text>
</comment>
<gene>
    <name evidence="9" type="ORF">GCM10008935_08620</name>
</gene>
<evidence type="ECO:0000256" key="5">
    <source>
        <dbReference type="ARBA" id="ARBA00022989"/>
    </source>
</evidence>
<sequence>MTKHLVEQRYIKWSIYAITVFAVISFVLGLLLQSQVILFDGLYSIISVFLSFFALVAFKFMNKSDSHRFPFGKDVIEPMVIIVKYFAIIVLISGSIIAAVIALFQGGRPVSIGAGLAYSTFSSIFCYIVYKFLSTKGREIKSNLLRVEANEWYLDTLVSFGVLIGFMIGFVLQFIPMLEPYIVYVDPVLMIVISLYFLKWPIIEIRQSMYEILDMRPLDGKPEFVEEKVDQIRELNGIEESYVRVSKVGKTLWVDVNFLVQQQGVVDTIDEQDRIRNEIYQKITELEVEKKWLTVAFTKERDWAV</sequence>
<dbReference type="SUPFAM" id="SSF161111">
    <property type="entry name" value="Cation efflux protein transmembrane domain-like"/>
    <property type="match status" value="1"/>
</dbReference>
<dbReference type="Pfam" id="PF01545">
    <property type="entry name" value="Cation_efflux"/>
    <property type="match status" value="1"/>
</dbReference>
<feature type="domain" description="Cation efflux protein transmembrane" evidence="8">
    <location>
        <begin position="14"/>
        <end position="213"/>
    </location>
</feature>
<dbReference type="EMBL" id="BAAACZ010000009">
    <property type="protein sequence ID" value="GAA0456051.1"/>
    <property type="molecule type" value="Genomic_DNA"/>
</dbReference>
<reference evidence="9 10" key="1">
    <citation type="journal article" date="2019" name="Int. J. Syst. Evol. Microbiol.">
        <title>The Global Catalogue of Microorganisms (GCM) 10K type strain sequencing project: providing services to taxonomists for standard genome sequencing and annotation.</title>
        <authorList>
            <consortium name="The Broad Institute Genomics Platform"/>
            <consortium name="The Broad Institute Genome Sequencing Center for Infectious Disease"/>
            <person name="Wu L."/>
            <person name="Ma J."/>
        </authorList>
    </citation>
    <scope>NUCLEOTIDE SEQUENCE [LARGE SCALE GENOMIC DNA]</scope>
    <source>
        <strain evidence="9 10">JCM 14193</strain>
    </source>
</reference>
<evidence type="ECO:0000256" key="1">
    <source>
        <dbReference type="ARBA" id="ARBA00004141"/>
    </source>
</evidence>
<evidence type="ECO:0000256" key="4">
    <source>
        <dbReference type="ARBA" id="ARBA00022692"/>
    </source>
</evidence>
<keyword evidence="10" id="KW-1185">Reference proteome</keyword>
<evidence type="ECO:0000313" key="9">
    <source>
        <dbReference type="EMBL" id="GAA0456051.1"/>
    </source>
</evidence>
<dbReference type="InterPro" id="IPR058533">
    <property type="entry name" value="Cation_efflux_TM"/>
</dbReference>
<evidence type="ECO:0000256" key="2">
    <source>
        <dbReference type="ARBA" id="ARBA00008114"/>
    </source>
</evidence>
<evidence type="ECO:0000256" key="3">
    <source>
        <dbReference type="ARBA" id="ARBA00022448"/>
    </source>
</evidence>
<name>A0ABN0ZR28_9BACI</name>
<dbReference type="Proteomes" id="UP001500740">
    <property type="component" value="Unassembled WGS sequence"/>
</dbReference>
<keyword evidence="4 7" id="KW-0812">Transmembrane</keyword>
<feature type="transmembrane region" description="Helical" evidence="7">
    <location>
        <begin position="42"/>
        <end position="61"/>
    </location>
</feature>
<feature type="transmembrane region" description="Helical" evidence="7">
    <location>
        <begin position="13"/>
        <end position="36"/>
    </location>
</feature>
<dbReference type="InterPro" id="IPR050291">
    <property type="entry name" value="CDF_Transporter"/>
</dbReference>
<dbReference type="PANTHER" id="PTHR43840">
    <property type="entry name" value="MITOCHONDRIAL METAL TRANSPORTER 1-RELATED"/>
    <property type="match status" value="1"/>
</dbReference>
<evidence type="ECO:0000256" key="6">
    <source>
        <dbReference type="ARBA" id="ARBA00023136"/>
    </source>
</evidence>
<evidence type="ECO:0000256" key="7">
    <source>
        <dbReference type="SAM" id="Phobius"/>
    </source>
</evidence>
<comment type="subcellular location">
    <subcellularLocation>
        <location evidence="1">Membrane</location>
        <topology evidence="1">Multi-pass membrane protein</topology>
    </subcellularLocation>
</comment>
<feature type="transmembrane region" description="Helical" evidence="7">
    <location>
        <begin position="153"/>
        <end position="175"/>
    </location>
</feature>
<dbReference type="InterPro" id="IPR002524">
    <property type="entry name" value="Cation_efflux"/>
</dbReference>
<protein>
    <submittedName>
        <fullName evidence="9">Cation diffusion facilitator family transporter</fullName>
    </submittedName>
</protein>
<accession>A0ABN0ZR28</accession>
<keyword evidence="6 7" id="KW-0472">Membrane</keyword>